<evidence type="ECO:0008006" key="4">
    <source>
        <dbReference type="Google" id="ProtNLM"/>
    </source>
</evidence>
<dbReference type="InterPro" id="IPR011050">
    <property type="entry name" value="Pectin_lyase_fold/virulence"/>
</dbReference>
<dbReference type="SMART" id="SM00710">
    <property type="entry name" value="PbH1"/>
    <property type="match status" value="6"/>
</dbReference>
<proteinExistence type="predicted"/>
<evidence type="ECO:0000256" key="1">
    <source>
        <dbReference type="SAM" id="SignalP"/>
    </source>
</evidence>
<gene>
    <name evidence="2" type="ORF">CTAYLR_008574</name>
</gene>
<dbReference type="AlphaFoldDB" id="A0AAD7XJ99"/>
<feature type="chain" id="PRO_5042123808" description="Right handed beta helix domain-containing protein" evidence="1">
    <location>
        <begin position="22"/>
        <end position="671"/>
    </location>
</feature>
<keyword evidence="3" id="KW-1185">Reference proteome</keyword>
<dbReference type="EMBL" id="JAQMWT010000339">
    <property type="protein sequence ID" value="KAJ8604163.1"/>
    <property type="molecule type" value="Genomic_DNA"/>
</dbReference>
<evidence type="ECO:0000313" key="3">
    <source>
        <dbReference type="Proteomes" id="UP001230188"/>
    </source>
</evidence>
<dbReference type="PANTHER" id="PTHR36453:SF1">
    <property type="entry name" value="RIGHT HANDED BETA HELIX DOMAIN-CONTAINING PROTEIN"/>
    <property type="match status" value="1"/>
</dbReference>
<dbReference type="InterPro" id="IPR006626">
    <property type="entry name" value="PbH1"/>
</dbReference>
<dbReference type="Gene3D" id="2.160.20.10">
    <property type="entry name" value="Single-stranded right-handed beta-helix, Pectin lyase-like"/>
    <property type="match status" value="1"/>
</dbReference>
<keyword evidence="1" id="KW-0732">Signal</keyword>
<feature type="signal peptide" evidence="1">
    <location>
        <begin position="1"/>
        <end position="21"/>
    </location>
</feature>
<organism evidence="2 3">
    <name type="scientific">Chrysophaeum taylorii</name>
    <dbReference type="NCBI Taxonomy" id="2483200"/>
    <lineage>
        <taxon>Eukaryota</taxon>
        <taxon>Sar</taxon>
        <taxon>Stramenopiles</taxon>
        <taxon>Ochrophyta</taxon>
        <taxon>Pelagophyceae</taxon>
        <taxon>Pelagomonadales</taxon>
        <taxon>Pelagomonadaceae</taxon>
        <taxon>Chrysophaeum</taxon>
    </lineage>
</organism>
<protein>
    <recommendedName>
        <fullName evidence="4">Right handed beta helix domain-containing protein</fullName>
    </recommendedName>
</protein>
<sequence length="671" mass="74402">MAIIARLASFWFLRRIAIVRGRQPADLPVGLDRPVMTDSIRVDAQVGLDTEWCGGWTSPCRSLEWAAARGRVVSVACGRHELKKPLRLTRGQRLVGDAVCETIVSGGALVAGEWADGTWRGTLHPQVARTDFLMVTADDSQTRRARTPTRMLADYDRENGTWIEWNETDDAIFETLELRPGMQACVFEHWTAPRYRITKLEGRRAYVDPRIANNPSKPRGRFFFDGIDAESPSTLQDETPTWSVDASGVLVVVSNDPLETVVAHQLRELLVVDEDDVAVRGVRFEHADVETECLDTPPLYCNNQAASFLKTAAIRLENASGVSFVDVEVRHVGGYALWIGSNTSDVEVTRLHATDLGAGGVRVGVSNHGTHNMWEASSDVRIVGCALADGGAWYPEGVGLLIQQASRVVAVDNDIERFRYSGISIGWTWNWEPTPPSHHLVANNAVSDVGMNTLSDLGGIYTLGDLTGTVVANNTVARVSSFEYSDNHGIYLDQATSHARFEYNLVRRVQCDGVFVHWGLNNTFDNNVFADLNARRESDCTTYGAFRSGMRPEPCNVSANDTLECVEFRFTRNIIYVNFTNYDEPIVYGETSYNGSTFDNNVYYNIANLSLLFAPANEPYDVWQANFSHDLHSIVADPRFVDPGNCDFRLSADSPARDLGIDSLVRTPRGC</sequence>
<dbReference type="InterPro" id="IPR012334">
    <property type="entry name" value="Pectin_lyas_fold"/>
</dbReference>
<comment type="caution">
    <text evidence="2">The sequence shown here is derived from an EMBL/GenBank/DDBJ whole genome shotgun (WGS) entry which is preliminary data.</text>
</comment>
<dbReference type="PANTHER" id="PTHR36453">
    <property type="entry name" value="SECRETED PROTEIN-RELATED"/>
    <property type="match status" value="1"/>
</dbReference>
<accession>A0AAD7XJ99</accession>
<dbReference type="Proteomes" id="UP001230188">
    <property type="component" value="Unassembled WGS sequence"/>
</dbReference>
<evidence type="ECO:0000313" key="2">
    <source>
        <dbReference type="EMBL" id="KAJ8604163.1"/>
    </source>
</evidence>
<reference evidence="2" key="1">
    <citation type="submission" date="2023-01" db="EMBL/GenBank/DDBJ databases">
        <title>Metagenome sequencing of chrysophaentin producing Chrysophaeum taylorii.</title>
        <authorList>
            <person name="Davison J."/>
            <person name="Bewley C."/>
        </authorList>
    </citation>
    <scope>NUCLEOTIDE SEQUENCE</scope>
    <source>
        <strain evidence="2">NIES-1699</strain>
    </source>
</reference>
<dbReference type="SUPFAM" id="SSF51126">
    <property type="entry name" value="Pectin lyase-like"/>
    <property type="match status" value="1"/>
</dbReference>
<name>A0AAD7XJ99_9STRA</name>